<proteinExistence type="predicted"/>
<reference evidence="2" key="1">
    <citation type="submission" date="2021-05" db="EMBL/GenBank/DDBJ databases">
        <title>A free-living protist that lacks canonical eukaryotic 1 DNA replication and segregation systems.</title>
        <authorList>
            <person name="Salas-Leiva D.E."/>
            <person name="Tromer E.C."/>
            <person name="Curtis B.A."/>
            <person name="Jerlstrom-Hultqvist J."/>
            <person name="Kolisko M."/>
            <person name="Yi Z."/>
            <person name="Salas-Leiva J.S."/>
            <person name="Gallot-Lavallee L."/>
            <person name="Kops G.J.P.L."/>
            <person name="Archibald J.M."/>
            <person name="Simpson A.G.B."/>
            <person name="Roger A.J."/>
        </authorList>
    </citation>
    <scope>NUCLEOTIDE SEQUENCE</scope>
    <source>
        <strain evidence="2">BICM</strain>
    </source>
</reference>
<dbReference type="Proteomes" id="UP000717585">
    <property type="component" value="Unassembled WGS sequence"/>
</dbReference>
<name>A0A8J6EAG4_9EUKA</name>
<feature type="compositionally biased region" description="Polar residues" evidence="1">
    <location>
        <begin position="120"/>
        <end position="132"/>
    </location>
</feature>
<accession>A0A8J6EAG4</accession>
<dbReference type="EMBL" id="JAHDYR010000013">
    <property type="protein sequence ID" value="KAG9394660.1"/>
    <property type="molecule type" value="Genomic_DNA"/>
</dbReference>
<feature type="compositionally biased region" description="Basic and acidic residues" evidence="1">
    <location>
        <begin position="138"/>
        <end position="150"/>
    </location>
</feature>
<comment type="caution">
    <text evidence="2">The sequence shown here is derived from an EMBL/GenBank/DDBJ whole genome shotgun (WGS) entry which is preliminary data.</text>
</comment>
<gene>
    <name evidence="2" type="ORF">J8273_3632</name>
</gene>
<evidence type="ECO:0000313" key="3">
    <source>
        <dbReference type="Proteomes" id="UP000717585"/>
    </source>
</evidence>
<evidence type="ECO:0000256" key="1">
    <source>
        <dbReference type="SAM" id="MobiDB-lite"/>
    </source>
</evidence>
<keyword evidence="3" id="KW-1185">Reference proteome</keyword>
<evidence type="ECO:0000313" key="2">
    <source>
        <dbReference type="EMBL" id="KAG9394660.1"/>
    </source>
</evidence>
<organism evidence="2 3">
    <name type="scientific">Carpediemonas membranifera</name>
    <dbReference type="NCBI Taxonomy" id="201153"/>
    <lineage>
        <taxon>Eukaryota</taxon>
        <taxon>Metamonada</taxon>
        <taxon>Carpediemonas-like organisms</taxon>
        <taxon>Carpediemonas</taxon>
    </lineage>
</organism>
<protein>
    <submittedName>
        <fullName evidence="2">Uncharacterized protein</fullName>
    </submittedName>
</protein>
<dbReference type="AlphaFoldDB" id="A0A8J6EAG4"/>
<feature type="region of interest" description="Disordered" evidence="1">
    <location>
        <begin position="108"/>
        <end position="183"/>
    </location>
</feature>
<sequence length="183" mass="20453">MSTGISSETDLAAEILRIKEKHEMRLKFMRLTESEHDAITYLSPRSISKVTQEHQLTMDELEQLYNIPTPKVSTPPPPTVQQQPVSTQRSFINYHSAKFPPFMPEAAPISPRRHAPSLASPHSATGTAQTPAPSLYEPVKKESPRKELDRTNGVLSPGRPIPMSADSPMPRPIADMLRRPRGR</sequence>